<evidence type="ECO:0000313" key="3">
    <source>
        <dbReference type="Proteomes" id="UP000077315"/>
    </source>
</evidence>
<dbReference type="VEuPathDB" id="FungiDB:PHYBLDRAFT_66162"/>
<dbReference type="OrthoDB" id="2372747at2759"/>
<reference evidence="3" key="1">
    <citation type="submission" date="2015-06" db="EMBL/GenBank/DDBJ databases">
        <title>Expansion of signal transduction pathways in fungi by whole-genome duplication.</title>
        <authorList>
            <consortium name="DOE Joint Genome Institute"/>
            <person name="Corrochano L.M."/>
            <person name="Kuo A."/>
            <person name="Marcet-Houben M."/>
            <person name="Polaino S."/>
            <person name="Salamov A."/>
            <person name="Villalobos J.M."/>
            <person name="Alvarez M.I."/>
            <person name="Avalos J."/>
            <person name="Benito E.P."/>
            <person name="Benoit I."/>
            <person name="Burger G."/>
            <person name="Camino L.P."/>
            <person name="Canovas D."/>
            <person name="Cerda-Olmedo E."/>
            <person name="Cheng J.-F."/>
            <person name="Dominguez A."/>
            <person name="Elias M."/>
            <person name="Eslava A.P."/>
            <person name="Glaser F."/>
            <person name="Grimwood J."/>
            <person name="Gutierrez G."/>
            <person name="Heitman J."/>
            <person name="Henrissat B."/>
            <person name="Iturriaga E.A."/>
            <person name="Lang B.F."/>
            <person name="Lavin J.L."/>
            <person name="Lee S."/>
            <person name="Li W."/>
            <person name="Lindquist E."/>
            <person name="Lopez-Garcia S."/>
            <person name="Luque E.M."/>
            <person name="Marcos A.T."/>
            <person name="Martin J."/>
            <person name="McCluskey K."/>
            <person name="Medina H.R."/>
            <person name="Miralles-Duran A."/>
            <person name="Miyazaki A."/>
            <person name="Munoz-Torres E."/>
            <person name="Oguiza J.A."/>
            <person name="Ohm R."/>
            <person name="Olmedo M."/>
            <person name="Orejas M."/>
            <person name="Ortiz-Castellanos L."/>
            <person name="Pisabarro A.G."/>
            <person name="Rodriguez-Romero J."/>
            <person name="Ruiz-Herrera J."/>
            <person name="Ruiz-Vazquez R."/>
            <person name="Sanz C."/>
            <person name="Schackwitz W."/>
            <person name="Schmutz J."/>
            <person name="Shahriari M."/>
            <person name="Shelest E."/>
            <person name="Silva-Franco F."/>
            <person name="Soanes D."/>
            <person name="Syed K."/>
            <person name="Tagua V.G."/>
            <person name="Talbot N.J."/>
            <person name="Thon M."/>
            <person name="De vries R.P."/>
            <person name="Wiebenga A."/>
            <person name="Yadav J.S."/>
            <person name="Braun E.L."/>
            <person name="Baker S."/>
            <person name="Garre V."/>
            <person name="Horwitz B."/>
            <person name="Torres-Martinez S."/>
            <person name="Idnurm A."/>
            <person name="Herrera-Estrella A."/>
            <person name="Gabaldon T."/>
            <person name="Grigoriev I.V."/>
        </authorList>
    </citation>
    <scope>NUCLEOTIDE SEQUENCE [LARGE SCALE GENOMIC DNA]</scope>
    <source>
        <strain evidence="3">NRRL 1555(-)</strain>
    </source>
</reference>
<name>A0A167L569_PHYB8</name>
<dbReference type="InParanoid" id="A0A167L569"/>
<dbReference type="RefSeq" id="XP_018287657.1">
    <property type="nucleotide sequence ID" value="XM_018441595.1"/>
</dbReference>
<keyword evidence="3" id="KW-1185">Reference proteome</keyword>
<feature type="signal peptide" evidence="1">
    <location>
        <begin position="1"/>
        <end position="19"/>
    </location>
</feature>
<keyword evidence="1" id="KW-0732">Signal</keyword>
<dbReference type="Proteomes" id="UP000077315">
    <property type="component" value="Unassembled WGS sequence"/>
</dbReference>
<evidence type="ECO:0000313" key="2">
    <source>
        <dbReference type="EMBL" id="OAD69617.1"/>
    </source>
</evidence>
<gene>
    <name evidence="2" type="ORF">PHYBLDRAFT_66162</name>
</gene>
<feature type="chain" id="PRO_5007889700" evidence="1">
    <location>
        <begin position="20"/>
        <end position="337"/>
    </location>
</feature>
<sequence length="337" mass="37166">MWPLIAILLLSISFHGVRGGGSVVQPIQDAPTSVSANSTLDTTAQNTTTQDWSIPLSWTMTGNSMQLFESTHVCTMLTSPAVGGVYQGSTSMAIRWLYDNDGIQKFRTELNRAVDMSIDLWWVDNQTNQTGQIASGVDPLSGVYLWDIPSQLSSTFNKRLYVVLQPSWTGLTAEEASDTSTFEQDNGLDCISHPQVAGPFTMLPQSRPLFFVTGPDPGTSQQEGTGLLANLPLGRLFIDMALPITWYCTLPNIATIDILLVPTDQQNASDTVTIGKNLNVYTARYYYSVPQSNTFSMERSYRIMLYGYTVNFTQSPFVTWAAEGPYRITDPYGLTAL</sequence>
<organism evidence="2 3">
    <name type="scientific">Phycomyces blakesleeanus (strain ATCC 8743b / DSM 1359 / FGSC 10004 / NBRC 33097 / NRRL 1555)</name>
    <dbReference type="NCBI Taxonomy" id="763407"/>
    <lineage>
        <taxon>Eukaryota</taxon>
        <taxon>Fungi</taxon>
        <taxon>Fungi incertae sedis</taxon>
        <taxon>Mucoromycota</taxon>
        <taxon>Mucoromycotina</taxon>
        <taxon>Mucoromycetes</taxon>
        <taxon>Mucorales</taxon>
        <taxon>Phycomycetaceae</taxon>
        <taxon>Phycomyces</taxon>
    </lineage>
</organism>
<dbReference type="AlphaFoldDB" id="A0A167L569"/>
<evidence type="ECO:0000256" key="1">
    <source>
        <dbReference type="SAM" id="SignalP"/>
    </source>
</evidence>
<proteinExistence type="predicted"/>
<dbReference type="GeneID" id="29002501"/>
<protein>
    <submittedName>
        <fullName evidence="2">Uncharacterized protein</fullName>
    </submittedName>
</protein>
<accession>A0A167L569</accession>
<dbReference type="EMBL" id="KV440991">
    <property type="protein sequence ID" value="OAD69617.1"/>
    <property type="molecule type" value="Genomic_DNA"/>
</dbReference>